<evidence type="ECO:0000313" key="3">
    <source>
        <dbReference type="Proteomes" id="UP001465976"/>
    </source>
</evidence>
<reference evidence="2 3" key="1">
    <citation type="submission" date="2024-02" db="EMBL/GenBank/DDBJ databases">
        <title>A draft genome for the cacao thread blight pathogen Marasmius crinis-equi.</title>
        <authorList>
            <person name="Cohen S.P."/>
            <person name="Baruah I.K."/>
            <person name="Amoako-Attah I."/>
            <person name="Bukari Y."/>
            <person name="Meinhardt L.W."/>
            <person name="Bailey B.A."/>
        </authorList>
    </citation>
    <scope>NUCLEOTIDE SEQUENCE [LARGE SCALE GENOMIC DNA]</scope>
    <source>
        <strain evidence="2 3">GH-76</strain>
    </source>
</reference>
<organism evidence="2 3">
    <name type="scientific">Marasmius crinis-equi</name>
    <dbReference type="NCBI Taxonomy" id="585013"/>
    <lineage>
        <taxon>Eukaryota</taxon>
        <taxon>Fungi</taxon>
        <taxon>Dikarya</taxon>
        <taxon>Basidiomycota</taxon>
        <taxon>Agaricomycotina</taxon>
        <taxon>Agaricomycetes</taxon>
        <taxon>Agaricomycetidae</taxon>
        <taxon>Agaricales</taxon>
        <taxon>Marasmiineae</taxon>
        <taxon>Marasmiaceae</taxon>
        <taxon>Marasmius</taxon>
    </lineage>
</organism>
<dbReference type="EMBL" id="JBAHYK010002423">
    <property type="protein sequence ID" value="KAL0565099.1"/>
    <property type="molecule type" value="Genomic_DNA"/>
</dbReference>
<sequence length="190" mass="20386">MMFKHLSRVISYLAVVNYAAASAVLFPMYIYPFANTPCGGWTGVIDTVKAHPNLPFYLVINPDSGPGLPNTQPNSDWTGCIPQLKSASSNVRVLGYVHTSYGSQPQSAVVANISTYANWSANYRPHGIFFDESPNNSGNVSYSQSLASQARSSFGSSSPVVLNPGVAADPGYYSFATFIITAENTYSAFS</sequence>
<dbReference type="InterPro" id="IPR021986">
    <property type="entry name" value="Spherulin4"/>
</dbReference>
<keyword evidence="1" id="KW-1133">Transmembrane helix</keyword>
<dbReference type="Pfam" id="PF12138">
    <property type="entry name" value="Spherulin4"/>
    <property type="match status" value="1"/>
</dbReference>
<feature type="non-terminal residue" evidence="2">
    <location>
        <position position="190"/>
    </location>
</feature>
<keyword evidence="1" id="KW-0812">Transmembrane</keyword>
<dbReference type="Proteomes" id="UP001465976">
    <property type="component" value="Unassembled WGS sequence"/>
</dbReference>
<proteinExistence type="predicted"/>
<evidence type="ECO:0000313" key="2">
    <source>
        <dbReference type="EMBL" id="KAL0565099.1"/>
    </source>
</evidence>
<comment type="caution">
    <text evidence="2">The sequence shown here is derived from an EMBL/GenBank/DDBJ whole genome shotgun (WGS) entry which is preliminary data.</text>
</comment>
<keyword evidence="3" id="KW-1185">Reference proteome</keyword>
<name>A0ABR3EQF2_9AGAR</name>
<gene>
    <name evidence="2" type="ORF">V5O48_016938</name>
</gene>
<feature type="transmembrane region" description="Helical" evidence="1">
    <location>
        <begin position="12"/>
        <end position="31"/>
    </location>
</feature>
<evidence type="ECO:0000256" key="1">
    <source>
        <dbReference type="SAM" id="Phobius"/>
    </source>
</evidence>
<keyword evidence="1" id="KW-0472">Membrane</keyword>
<dbReference type="PANTHER" id="PTHR35040:SF9">
    <property type="entry name" value="4-LIKE CELL SURFACE PROTEIN, PUTATIVE (AFU_ORTHOLOGUE AFUA_4G14080)-RELATED"/>
    <property type="match status" value="1"/>
</dbReference>
<evidence type="ECO:0008006" key="4">
    <source>
        <dbReference type="Google" id="ProtNLM"/>
    </source>
</evidence>
<accession>A0ABR3EQF2</accession>
<protein>
    <recommendedName>
        <fullName evidence="4">Spherulation-specific family 4</fullName>
    </recommendedName>
</protein>
<dbReference type="PANTHER" id="PTHR35040">
    <property type="match status" value="1"/>
</dbReference>